<dbReference type="PATRIC" id="fig|1618634.3.peg.191"/>
<feature type="domain" description="RNHCP" evidence="1">
    <location>
        <begin position="10"/>
        <end position="88"/>
    </location>
</feature>
<accession>A0A0G0NFJ8</accession>
<evidence type="ECO:0000259" key="1">
    <source>
        <dbReference type="Pfam" id="PF12647"/>
    </source>
</evidence>
<proteinExistence type="predicted"/>
<dbReference type="Pfam" id="PF12647">
    <property type="entry name" value="RNHCP"/>
    <property type="match status" value="1"/>
</dbReference>
<organism evidence="2 3">
    <name type="scientific">Candidatus Falkowbacteria bacterium GW2011_GWA2_39_24</name>
    <dbReference type="NCBI Taxonomy" id="1618634"/>
    <lineage>
        <taxon>Bacteria</taxon>
        <taxon>Candidatus Falkowiibacteriota</taxon>
    </lineage>
</organism>
<dbReference type="AlphaFoldDB" id="A0A0G0NFJ8"/>
<reference evidence="2 3" key="1">
    <citation type="journal article" date="2015" name="Nature">
        <title>rRNA introns, odd ribosomes, and small enigmatic genomes across a large radiation of phyla.</title>
        <authorList>
            <person name="Brown C.T."/>
            <person name="Hug L.A."/>
            <person name="Thomas B.C."/>
            <person name="Sharon I."/>
            <person name="Castelle C.J."/>
            <person name="Singh A."/>
            <person name="Wilkins M.J."/>
            <person name="Williams K.H."/>
            <person name="Banfield J.F."/>
        </authorList>
    </citation>
    <scope>NUCLEOTIDE SEQUENCE [LARGE SCALE GENOMIC DNA]</scope>
</reference>
<dbReference type="Proteomes" id="UP000034048">
    <property type="component" value="Unassembled WGS sequence"/>
</dbReference>
<dbReference type="EMBL" id="LBWS01000014">
    <property type="protein sequence ID" value="KKR14929.1"/>
    <property type="molecule type" value="Genomic_DNA"/>
</dbReference>
<dbReference type="InterPro" id="IPR024439">
    <property type="entry name" value="RNHCP"/>
</dbReference>
<comment type="caution">
    <text evidence="2">The sequence shown here is derived from an EMBL/GenBank/DDBJ whole genome shotgun (WGS) entry which is preliminary data.</text>
</comment>
<sequence>MVKHFQKTVEDFICGHCGAEVKGDGYTNHCPKCLWSQHVDVNPGDRQASCHGLMKPISVELKNGQFIIIHRCQNCNLLRKNRTNSEDDFGQVIKLSSSN</sequence>
<evidence type="ECO:0000313" key="3">
    <source>
        <dbReference type="Proteomes" id="UP000034048"/>
    </source>
</evidence>
<evidence type="ECO:0000313" key="2">
    <source>
        <dbReference type="EMBL" id="KKR14929.1"/>
    </source>
</evidence>
<protein>
    <recommendedName>
        <fullName evidence="1">RNHCP domain-containing protein</fullName>
    </recommendedName>
</protein>
<name>A0A0G0NFJ8_9BACT</name>
<gene>
    <name evidence="2" type="ORF">UT42_C0014G0014</name>
</gene>